<gene>
    <name evidence="2" type="ORF">NEZAVI_LOCUS5642</name>
</gene>
<evidence type="ECO:0000313" key="2">
    <source>
        <dbReference type="EMBL" id="CAH1395346.1"/>
    </source>
</evidence>
<dbReference type="AlphaFoldDB" id="A0A9P0EIX5"/>
<evidence type="ECO:0000256" key="1">
    <source>
        <dbReference type="SAM" id="Phobius"/>
    </source>
</evidence>
<dbReference type="EMBL" id="OV725079">
    <property type="protein sequence ID" value="CAH1395346.1"/>
    <property type="molecule type" value="Genomic_DNA"/>
</dbReference>
<feature type="transmembrane region" description="Helical" evidence="1">
    <location>
        <begin position="32"/>
        <end position="51"/>
    </location>
</feature>
<protein>
    <submittedName>
        <fullName evidence="2">Uncharacterized protein</fullName>
    </submittedName>
</protein>
<keyword evidence="1" id="KW-0812">Transmembrane</keyword>
<name>A0A9P0EIX5_NEZVI</name>
<keyword evidence="1" id="KW-1133">Transmembrane helix</keyword>
<dbReference type="Proteomes" id="UP001152798">
    <property type="component" value="Chromosome 3"/>
</dbReference>
<keyword evidence="3" id="KW-1185">Reference proteome</keyword>
<proteinExistence type="predicted"/>
<reference evidence="2" key="1">
    <citation type="submission" date="2022-01" db="EMBL/GenBank/DDBJ databases">
        <authorList>
            <person name="King R."/>
        </authorList>
    </citation>
    <scope>NUCLEOTIDE SEQUENCE</scope>
</reference>
<sequence>MLIYRRASSAIVQTVLCLPQWHNGFTPPRSNMVLYILLVSLCLCVFVLRAIDPQERVGTCVKININVTYYMNANEGVWFPQYRARDDDYVTDIYSCHTIYEKVYLDDDGKPWLETSSYYSKNDKIVKDGHVQVFYKSDERGKMNSSTYIPEEGNYQIYNYVLNLTPEYRVRYVCSDFPRTIPGVHAVYIETRKLYPTIKTIMKARDVLEKYKLAVPLVKINQKKCTRPINMDGYVPLSTKTGSS</sequence>
<organism evidence="2 3">
    <name type="scientific">Nezara viridula</name>
    <name type="common">Southern green stink bug</name>
    <name type="synonym">Cimex viridulus</name>
    <dbReference type="NCBI Taxonomy" id="85310"/>
    <lineage>
        <taxon>Eukaryota</taxon>
        <taxon>Metazoa</taxon>
        <taxon>Ecdysozoa</taxon>
        <taxon>Arthropoda</taxon>
        <taxon>Hexapoda</taxon>
        <taxon>Insecta</taxon>
        <taxon>Pterygota</taxon>
        <taxon>Neoptera</taxon>
        <taxon>Paraneoptera</taxon>
        <taxon>Hemiptera</taxon>
        <taxon>Heteroptera</taxon>
        <taxon>Panheteroptera</taxon>
        <taxon>Pentatomomorpha</taxon>
        <taxon>Pentatomoidea</taxon>
        <taxon>Pentatomidae</taxon>
        <taxon>Pentatominae</taxon>
        <taxon>Nezara</taxon>
    </lineage>
</organism>
<evidence type="ECO:0000313" key="3">
    <source>
        <dbReference type="Proteomes" id="UP001152798"/>
    </source>
</evidence>
<accession>A0A9P0EIX5</accession>
<keyword evidence="1" id="KW-0472">Membrane</keyword>
<dbReference type="OrthoDB" id="6627010at2759"/>